<dbReference type="SUPFAM" id="SSF46689">
    <property type="entry name" value="Homeodomain-like"/>
    <property type="match status" value="1"/>
</dbReference>
<gene>
    <name evidence="2" type="ORF">M9Y10_026846</name>
</gene>
<dbReference type="PANTHER" id="PTHR13992">
    <property type="entry name" value="NUCLEAR RECEPTOR CO-REPRESSOR RELATED NCOR"/>
    <property type="match status" value="1"/>
</dbReference>
<keyword evidence="3" id="KW-1185">Reference proteome</keyword>
<sequence length="384" mass="45951">MVSCRIVVPVTRVRFPASEFFFSFLRILKKQKKLYKEYYQDSPKKQNWKSFHSSPSKQTPYVNNLNQYHHYITKNSYNDFVSNAAPFPKLPKYTVVQELESVVKSELKRYQLDLQNKKRQLYNCFADTKVTNPYDINSLGVITYRGFYINHFLIDNIERENRSKIKKSCEKANIQTDFDTTTQSLFYLRVSMLCRQLIESAPYMFTVIFKRMQLQQEKLYLLTLKYVELRDVWTQLCNYVDCLNIRTHKKLGEWGIEQILAPTAYDEGGQAPDVPMHIDHDFQSIMLYDTNRFVKDPELEHNQFKKRIVWLPFEVKLFYDKFFMYPKKFGKISKCFPDKTTKDVIEFYYSHRYTTEMKQVITRLKHRGKMSNNKVASEGQVKKK</sequence>
<evidence type="ECO:0000259" key="1">
    <source>
        <dbReference type="SMART" id="SM00717"/>
    </source>
</evidence>
<dbReference type="PANTHER" id="PTHR13992:SF39">
    <property type="entry name" value="SMRTER, ISOFORM G"/>
    <property type="match status" value="1"/>
</dbReference>
<dbReference type="EMBL" id="JAPFFF010000040">
    <property type="protein sequence ID" value="KAK8841894.1"/>
    <property type="molecule type" value="Genomic_DNA"/>
</dbReference>
<dbReference type="InterPro" id="IPR009057">
    <property type="entry name" value="Homeodomain-like_sf"/>
</dbReference>
<dbReference type="Proteomes" id="UP001470230">
    <property type="component" value="Unassembled WGS sequence"/>
</dbReference>
<dbReference type="Gene3D" id="1.10.10.60">
    <property type="entry name" value="Homeodomain-like"/>
    <property type="match status" value="1"/>
</dbReference>
<dbReference type="SMART" id="SM00717">
    <property type="entry name" value="SANT"/>
    <property type="match status" value="1"/>
</dbReference>
<dbReference type="CDD" id="cd00167">
    <property type="entry name" value="SANT"/>
    <property type="match status" value="1"/>
</dbReference>
<accession>A0ABR2H6Q9</accession>
<feature type="domain" description="Myb-like" evidence="1">
    <location>
        <begin position="306"/>
        <end position="354"/>
    </location>
</feature>
<evidence type="ECO:0000313" key="3">
    <source>
        <dbReference type="Proteomes" id="UP001470230"/>
    </source>
</evidence>
<protein>
    <recommendedName>
        <fullName evidence="1">Myb-like domain-containing protein</fullName>
    </recommendedName>
</protein>
<organism evidence="2 3">
    <name type="scientific">Tritrichomonas musculus</name>
    <dbReference type="NCBI Taxonomy" id="1915356"/>
    <lineage>
        <taxon>Eukaryota</taxon>
        <taxon>Metamonada</taxon>
        <taxon>Parabasalia</taxon>
        <taxon>Tritrichomonadida</taxon>
        <taxon>Tritrichomonadidae</taxon>
        <taxon>Tritrichomonas</taxon>
    </lineage>
</organism>
<dbReference type="InterPro" id="IPR001005">
    <property type="entry name" value="SANT/Myb"/>
</dbReference>
<evidence type="ECO:0000313" key="2">
    <source>
        <dbReference type="EMBL" id="KAK8841894.1"/>
    </source>
</evidence>
<comment type="caution">
    <text evidence="2">The sequence shown here is derived from an EMBL/GenBank/DDBJ whole genome shotgun (WGS) entry which is preliminary data.</text>
</comment>
<proteinExistence type="predicted"/>
<name>A0ABR2H6Q9_9EUKA</name>
<dbReference type="InterPro" id="IPR051571">
    <property type="entry name" value="N-CoR_corepressor"/>
</dbReference>
<reference evidence="2 3" key="1">
    <citation type="submission" date="2024-04" db="EMBL/GenBank/DDBJ databases">
        <title>Tritrichomonas musculus Genome.</title>
        <authorList>
            <person name="Alves-Ferreira E."/>
            <person name="Grigg M."/>
            <person name="Lorenzi H."/>
            <person name="Galac M."/>
        </authorList>
    </citation>
    <scope>NUCLEOTIDE SEQUENCE [LARGE SCALE GENOMIC DNA]</scope>
    <source>
        <strain evidence="2 3">EAF2021</strain>
    </source>
</reference>